<dbReference type="Proteomes" id="UP000827986">
    <property type="component" value="Unassembled WGS sequence"/>
</dbReference>
<evidence type="ECO:0000313" key="2">
    <source>
        <dbReference type="Proteomes" id="UP000827986"/>
    </source>
</evidence>
<name>A0A9D3XK46_9SAUR</name>
<dbReference type="EMBL" id="JAHDVG010000469">
    <property type="protein sequence ID" value="KAH1181026.1"/>
    <property type="molecule type" value="Genomic_DNA"/>
</dbReference>
<accession>A0A9D3XK46</accession>
<protein>
    <submittedName>
        <fullName evidence="1">Uncharacterized protein</fullName>
    </submittedName>
</protein>
<reference evidence="1" key="1">
    <citation type="submission" date="2021-09" db="EMBL/GenBank/DDBJ databases">
        <title>The genome of Mauremys mutica provides insights into the evolution of semi-aquatic lifestyle.</title>
        <authorList>
            <person name="Gong S."/>
            <person name="Gao Y."/>
        </authorList>
    </citation>
    <scope>NUCLEOTIDE SEQUENCE</scope>
    <source>
        <strain evidence="1">MM-2020</strain>
        <tissue evidence="1">Muscle</tissue>
    </source>
</reference>
<keyword evidence="2" id="KW-1185">Reference proteome</keyword>
<dbReference type="AlphaFoldDB" id="A0A9D3XK46"/>
<proteinExistence type="predicted"/>
<organism evidence="1 2">
    <name type="scientific">Mauremys mutica</name>
    <name type="common">yellowpond turtle</name>
    <dbReference type="NCBI Taxonomy" id="74926"/>
    <lineage>
        <taxon>Eukaryota</taxon>
        <taxon>Metazoa</taxon>
        <taxon>Chordata</taxon>
        <taxon>Craniata</taxon>
        <taxon>Vertebrata</taxon>
        <taxon>Euteleostomi</taxon>
        <taxon>Archelosauria</taxon>
        <taxon>Testudinata</taxon>
        <taxon>Testudines</taxon>
        <taxon>Cryptodira</taxon>
        <taxon>Durocryptodira</taxon>
        <taxon>Testudinoidea</taxon>
        <taxon>Geoemydidae</taxon>
        <taxon>Geoemydinae</taxon>
        <taxon>Mauremys</taxon>
    </lineage>
</organism>
<sequence length="156" mass="17290">MQMALRNMCQAEAFIRSHGLDSDGWRKQEKEPGGVSMELRDSKAGAEQCRALTSCTQHNVFLTSPLCGSQWAPDSLSRPLPLVSLWIHCGSHSVPHWRCGITEARACQWRNQARGSTWDRELPGAVPMLGTWQSCQCLPVPTVPTHGPPPLRACRC</sequence>
<evidence type="ECO:0000313" key="1">
    <source>
        <dbReference type="EMBL" id="KAH1181026.1"/>
    </source>
</evidence>
<comment type="caution">
    <text evidence="1">The sequence shown here is derived from an EMBL/GenBank/DDBJ whole genome shotgun (WGS) entry which is preliminary data.</text>
</comment>
<gene>
    <name evidence="1" type="ORF">KIL84_001960</name>
</gene>